<name>A0A2T8IBJ0_9POAL</name>
<accession>A0A2T8IBJ0</accession>
<organism evidence="3">
    <name type="scientific">Panicum hallii</name>
    <dbReference type="NCBI Taxonomy" id="206008"/>
    <lineage>
        <taxon>Eukaryota</taxon>
        <taxon>Viridiplantae</taxon>
        <taxon>Streptophyta</taxon>
        <taxon>Embryophyta</taxon>
        <taxon>Tracheophyta</taxon>
        <taxon>Spermatophyta</taxon>
        <taxon>Magnoliopsida</taxon>
        <taxon>Liliopsida</taxon>
        <taxon>Poales</taxon>
        <taxon>Poaceae</taxon>
        <taxon>PACMAD clade</taxon>
        <taxon>Panicoideae</taxon>
        <taxon>Panicodae</taxon>
        <taxon>Paniceae</taxon>
        <taxon>Panicinae</taxon>
        <taxon>Panicum</taxon>
        <taxon>Panicum sect. Panicum</taxon>
    </lineage>
</organism>
<dbReference type="PANTHER" id="PTHR33120">
    <property type="entry name" value="EXPRESSED PROTEIN-RELATED"/>
    <property type="match status" value="1"/>
</dbReference>
<dbReference type="InterPro" id="IPR022059">
    <property type="entry name" value="DUF3615"/>
</dbReference>
<feature type="domain" description="PIR2-like helical" evidence="2">
    <location>
        <begin position="308"/>
        <end position="402"/>
    </location>
</feature>
<dbReference type="Proteomes" id="UP000243499">
    <property type="component" value="Chromosome 7"/>
</dbReference>
<protein>
    <submittedName>
        <fullName evidence="3">Uncharacterized protein</fullName>
    </submittedName>
</protein>
<feature type="domain" description="DUF3615" evidence="1">
    <location>
        <begin position="600"/>
        <end position="666"/>
    </location>
</feature>
<dbReference type="Pfam" id="PF12274">
    <property type="entry name" value="DUF3615"/>
    <property type="match status" value="1"/>
</dbReference>
<dbReference type="EMBL" id="CM008052">
    <property type="protein sequence ID" value="PVH35041.1"/>
    <property type="molecule type" value="Genomic_DNA"/>
</dbReference>
<proteinExistence type="predicted"/>
<feature type="domain" description="PIR2-like helical" evidence="2">
    <location>
        <begin position="33"/>
        <end position="176"/>
    </location>
</feature>
<dbReference type="AlphaFoldDB" id="A0A2T8IBJ0"/>
<dbReference type="PANTHER" id="PTHR33120:SF59">
    <property type="entry name" value="EXPRESSED PROTEIN"/>
    <property type="match status" value="1"/>
</dbReference>
<dbReference type="Pfam" id="PF20235">
    <property type="entry name" value="PIR2-like_helical"/>
    <property type="match status" value="2"/>
</dbReference>
<evidence type="ECO:0000313" key="3">
    <source>
        <dbReference type="EMBL" id="PVH35041.1"/>
    </source>
</evidence>
<reference evidence="3" key="1">
    <citation type="submission" date="2018-04" db="EMBL/GenBank/DDBJ databases">
        <title>WGS assembly of Panicum hallii.</title>
        <authorList>
            <person name="Lovell J."/>
            <person name="Jenkins J."/>
            <person name="Lowry D."/>
            <person name="Mamidi S."/>
            <person name="Sreedasyam A."/>
            <person name="Weng X."/>
            <person name="Barry K."/>
            <person name="Bonette J."/>
            <person name="Campitelli B."/>
            <person name="Daum C."/>
            <person name="Gordon S."/>
            <person name="Gould B."/>
            <person name="Lipzen A."/>
            <person name="Macqueen A."/>
            <person name="Palacio-Mejia J."/>
            <person name="Plott C."/>
            <person name="Shakirov E."/>
            <person name="Shu S."/>
            <person name="Yoshinaga Y."/>
            <person name="Zane M."/>
            <person name="Rokhsar D."/>
            <person name="Grimwood J."/>
            <person name="Schmutz J."/>
            <person name="Juenger T."/>
        </authorList>
    </citation>
    <scope>NUCLEOTIDE SEQUENCE [LARGE SCALE GENOMIC DNA]</scope>
    <source>
        <strain evidence="3">FIL2</strain>
    </source>
</reference>
<gene>
    <name evidence="3" type="ORF">PAHAL_7G093300</name>
</gene>
<sequence length="724" mass="80280">MSHRKHLRRIGDGAATVPVTRETLKEDIRVLLDQIYDFYKAALDQMPTEEIPSLALRLLSAGVCFGVLDPVSNIIANAISYSPSSPTSINPGDEDDGKAAQLHTRESVLSRIVSDSDDFLHLRLSAKMAERMTVARRSLEGLVSFLIFYFRYLAETEALRYLRLAGADLLAAVRLILLDRNSSVDPQNGKPGSCVISLSTKVALGCAAVSAKHPEPTTFLRASQLLAARLNDASMILPVQCKGRHVSSANLKRLGKLLNASSEYTERGSRKRRAKEVPSGASAEYTESRKEVTATFRYMQTLKLLLLDKIHAHYLEALARLSGDVLRECHHSSILRAGYCYGPMDPGSNIILNTIWHFGSECCSLYGLVAFLCALFNTFTEHVAAWYLLASNIDAASAMAMAEQHGHVMSGAYQEAYSSAALNSWHPDPNALSKLTMSLLQMELVESLWNGHALSNSEVGQLRMALSALFEVQVSRLDQAEILSVNQKRFITDIRKKFQVDQEFFASKANAALNNYSKKTGGDFEIHVICGVNPYVSKGARPDMFSKQYNKNFVLRKVCSSNSKKMIVSSAYCRWVRPPSTKCGTSPLTVPATCYLSFFGHCGKSVTHQSASKRSNIAGATPILFFAEFSNDDEEEESLCFSVSSTSIDSVRCFDCVYQGIKIVHPCDEVYHGSGEDFNFHVDTVCVLDEDWIYFDSKLDAKIAERNPMDDGAFRILRWNGRIF</sequence>
<evidence type="ECO:0000259" key="2">
    <source>
        <dbReference type="Pfam" id="PF20235"/>
    </source>
</evidence>
<dbReference type="Gramene" id="PVH35041">
    <property type="protein sequence ID" value="PVH35041"/>
    <property type="gene ID" value="PAHAL_7G093300"/>
</dbReference>
<dbReference type="InterPro" id="IPR046527">
    <property type="entry name" value="PIR2-like_helical"/>
</dbReference>
<evidence type="ECO:0000259" key="1">
    <source>
        <dbReference type="Pfam" id="PF12274"/>
    </source>
</evidence>